<comment type="caution">
    <text evidence="2">The sequence shown here is derived from an EMBL/GenBank/DDBJ whole genome shotgun (WGS) entry which is preliminary data.</text>
</comment>
<evidence type="ECO:0000256" key="1">
    <source>
        <dbReference type="SAM" id="Coils"/>
    </source>
</evidence>
<gene>
    <name evidence="2" type="ORF">H8R94_01685</name>
</gene>
<dbReference type="EMBL" id="JACOPG010000001">
    <property type="protein sequence ID" value="MBC5685337.1"/>
    <property type="molecule type" value="Genomic_DNA"/>
</dbReference>
<keyword evidence="3" id="KW-1185">Reference proteome</keyword>
<evidence type="ECO:0000313" key="3">
    <source>
        <dbReference type="Proteomes" id="UP000643810"/>
    </source>
</evidence>
<protein>
    <submittedName>
        <fullName evidence="2">Uncharacterized protein</fullName>
    </submittedName>
</protein>
<accession>A0ABR7GD21</accession>
<proteinExistence type="predicted"/>
<sequence length="152" mass="17246">MADNQEELDGLGKELLDVMERLQSAWSARSTALAEKEMQLQTVQNELAERAQNVVRMEKSIREHMKQKTDLEERLSSASSKQNTAFLKMQIMEGEKANAEKTLADTEQRLQEALSKITELEAQNAELQLTNQKLTAEKMKLLKLQINGGNEI</sequence>
<feature type="coiled-coil region" evidence="1">
    <location>
        <begin position="33"/>
        <end position="144"/>
    </location>
</feature>
<name>A0ABR7GD21_9FIRM</name>
<keyword evidence="1" id="KW-0175">Coiled coil</keyword>
<evidence type="ECO:0000313" key="2">
    <source>
        <dbReference type="EMBL" id="MBC5685337.1"/>
    </source>
</evidence>
<organism evidence="2 3">
    <name type="scientific">Roseburia lenta</name>
    <dbReference type="NCBI Taxonomy" id="2763061"/>
    <lineage>
        <taxon>Bacteria</taxon>
        <taxon>Bacillati</taxon>
        <taxon>Bacillota</taxon>
        <taxon>Clostridia</taxon>
        <taxon>Lachnospirales</taxon>
        <taxon>Lachnospiraceae</taxon>
        <taxon>Roseburia</taxon>
    </lineage>
</organism>
<reference evidence="2 3" key="1">
    <citation type="submission" date="2020-08" db="EMBL/GenBank/DDBJ databases">
        <title>Genome public.</title>
        <authorList>
            <person name="Liu C."/>
            <person name="Sun Q."/>
        </authorList>
    </citation>
    <scope>NUCLEOTIDE SEQUENCE [LARGE SCALE GENOMIC DNA]</scope>
    <source>
        <strain evidence="2 3">NSJ-9</strain>
    </source>
</reference>
<dbReference type="Proteomes" id="UP000643810">
    <property type="component" value="Unassembled WGS sequence"/>
</dbReference>
<dbReference type="RefSeq" id="WP_186853682.1">
    <property type="nucleotide sequence ID" value="NZ_JACOPG010000001.1"/>
</dbReference>